<proteinExistence type="inferred from homology"/>
<dbReference type="Gene3D" id="3.90.470.20">
    <property type="entry name" value="4'-phosphopantetheinyl transferase domain"/>
    <property type="match status" value="1"/>
</dbReference>
<comment type="caution">
    <text evidence="4">The sequence shown here is derived from an EMBL/GenBank/DDBJ whole genome shotgun (WGS) entry which is preliminary data.</text>
</comment>
<protein>
    <submittedName>
        <fullName evidence="4">4'-phosphopantetheinyl transferase superfamily protein</fullName>
    </submittedName>
</protein>
<dbReference type="PANTHER" id="PTHR12215:SF10">
    <property type="entry name" value="L-AMINOADIPATE-SEMIALDEHYDE DEHYDROGENASE-PHOSPHOPANTETHEINYL TRANSFERASE"/>
    <property type="match status" value="1"/>
</dbReference>
<evidence type="ECO:0000313" key="4">
    <source>
        <dbReference type="EMBL" id="MFC1432407.1"/>
    </source>
</evidence>
<name>A0ABV6X2H8_9ACTN</name>
<feature type="domain" description="4'-phosphopantetheinyl transferase" evidence="3">
    <location>
        <begin position="117"/>
        <end position="183"/>
    </location>
</feature>
<evidence type="ECO:0000259" key="3">
    <source>
        <dbReference type="Pfam" id="PF01648"/>
    </source>
</evidence>
<keyword evidence="2 4" id="KW-0808">Transferase</keyword>
<accession>A0ABV6X2H8</accession>
<dbReference type="SUPFAM" id="SSF56214">
    <property type="entry name" value="4'-phosphopantetheinyl transferase"/>
    <property type="match status" value="2"/>
</dbReference>
<evidence type="ECO:0000256" key="2">
    <source>
        <dbReference type="ARBA" id="ARBA00022679"/>
    </source>
</evidence>
<dbReference type="PANTHER" id="PTHR12215">
    <property type="entry name" value="PHOSPHOPANTETHEINE TRANSFERASE"/>
    <property type="match status" value="1"/>
</dbReference>
<dbReference type="InterPro" id="IPR037143">
    <property type="entry name" value="4-PPantetheinyl_Trfase_dom_sf"/>
</dbReference>
<gene>
    <name evidence="4" type="ORF">ACEZDB_17295</name>
</gene>
<dbReference type="InterPro" id="IPR008278">
    <property type="entry name" value="4-PPantetheinyl_Trfase_dom"/>
</dbReference>
<evidence type="ECO:0000256" key="1">
    <source>
        <dbReference type="ARBA" id="ARBA00010990"/>
    </source>
</evidence>
<dbReference type="InterPro" id="IPR050559">
    <property type="entry name" value="P-Pant_transferase_sf"/>
</dbReference>
<comment type="similarity">
    <text evidence="1">Belongs to the P-Pant transferase superfamily. Gsp/Sfp/HetI/AcpT family.</text>
</comment>
<evidence type="ECO:0000313" key="5">
    <source>
        <dbReference type="Proteomes" id="UP001592530"/>
    </source>
</evidence>
<dbReference type="EMBL" id="JBHEZY010000006">
    <property type="protein sequence ID" value="MFC1432407.1"/>
    <property type="molecule type" value="Genomic_DNA"/>
</dbReference>
<organism evidence="4 5">
    <name type="scientific">Streptacidiphilus alkalitolerans</name>
    <dbReference type="NCBI Taxonomy" id="3342712"/>
    <lineage>
        <taxon>Bacteria</taxon>
        <taxon>Bacillati</taxon>
        <taxon>Actinomycetota</taxon>
        <taxon>Actinomycetes</taxon>
        <taxon>Kitasatosporales</taxon>
        <taxon>Streptomycetaceae</taxon>
        <taxon>Streptacidiphilus</taxon>
    </lineage>
</organism>
<reference evidence="4 5" key="1">
    <citation type="submission" date="2024-09" db="EMBL/GenBank/DDBJ databases">
        <authorList>
            <person name="Lee S.D."/>
        </authorList>
    </citation>
    <scope>NUCLEOTIDE SEQUENCE [LARGE SCALE GENOMIC DNA]</scope>
    <source>
        <strain evidence="4 5">N1-3</strain>
    </source>
</reference>
<sequence>MSPPTTHVDRGDRIDFWVIPADQPAPVVARLRLLLDRTELDRAAAATDPVRADRFSTVHGVVRLLTAERLGIAPADLVWSYGPHGKPEPVTAGDDRLQLSYSASGPLAVLALAEGRRVGADVEELRDERVATRLAGRFFPRSDQRFVRDGTPSAVSDRFTRLWCRREAVVKVYGGRLAQGLGLPLAGTGPLLLPTATPLDQGPCRVQDVPVPGAFRAAVAAEGAADLAVRHRLWTAPASLLEPHQPLQHSST</sequence>
<dbReference type="RefSeq" id="WP_380554203.1">
    <property type="nucleotide sequence ID" value="NZ_JBHEZY010000006.1"/>
</dbReference>
<dbReference type="Proteomes" id="UP001592530">
    <property type="component" value="Unassembled WGS sequence"/>
</dbReference>
<dbReference type="GO" id="GO:0016740">
    <property type="term" value="F:transferase activity"/>
    <property type="evidence" value="ECO:0007669"/>
    <property type="project" value="UniProtKB-KW"/>
</dbReference>
<dbReference type="Pfam" id="PF01648">
    <property type="entry name" value="ACPS"/>
    <property type="match status" value="1"/>
</dbReference>